<evidence type="ECO:0008006" key="3">
    <source>
        <dbReference type="Google" id="ProtNLM"/>
    </source>
</evidence>
<dbReference type="PANTHER" id="PTHR41930:SF1">
    <property type="entry name" value="DEPHOSPHO-COA KINASE"/>
    <property type="match status" value="1"/>
</dbReference>
<proteinExistence type="predicted"/>
<organism evidence="1 2">
    <name type="scientific">Natronospirillum operosum</name>
    <dbReference type="NCBI Taxonomy" id="2759953"/>
    <lineage>
        <taxon>Bacteria</taxon>
        <taxon>Pseudomonadati</taxon>
        <taxon>Pseudomonadota</taxon>
        <taxon>Gammaproteobacteria</taxon>
        <taxon>Oceanospirillales</taxon>
        <taxon>Natronospirillaceae</taxon>
        <taxon>Natronospirillum</taxon>
    </lineage>
</organism>
<dbReference type="EMBL" id="SRMF01000001">
    <property type="protein sequence ID" value="TGG95181.1"/>
    <property type="molecule type" value="Genomic_DNA"/>
</dbReference>
<dbReference type="AlphaFoldDB" id="A0A4Z0WHN5"/>
<comment type="caution">
    <text evidence="1">The sequence shown here is derived from an EMBL/GenBank/DDBJ whole genome shotgun (WGS) entry which is preliminary data.</text>
</comment>
<dbReference type="OrthoDB" id="7842967at2"/>
<sequence>MNEQAQSHIAIAICGESGAGKTTTTGLIRARGFRPCSVSGFLRDEAESVIDSPSRAQVQDYGRRRQEEEGDDYFARRMLTTLSPFNHPRTVIDGLRNLAELQLLRQVAAEANARFVLLALMTPDEVRFERVQSRGRHGDPRTLDEFMAADERARGADGQNFQQNAALIEAADERIINSGDLDTLNQQIDHLLAKVMTS</sequence>
<evidence type="ECO:0000313" key="2">
    <source>
        <dbReference type="Proteomes" id="UP000297475"/>
    </source>
</evidence>
<dbReference type="Pfam" id="PF13238">
    <property type="entry name" value="AAA_18"/>
    <property type="match status" value="1"/>
</dbReference>
<name>A0A4Z0WHN5_9GAMM</name>
<reference evidence="1 2" key="1">
    <citation type="submission" date="2019-04" db="EMBL/GenBank/DDBJ databases">
        <title>Natronospirillum operosus gen. nov., sp. nov., a haloalkaliphilic satellite isolated from decaying biomass of laboratory culture of cyanobacterium Geitlerinema sp. and proposal of Natronospirillaceae fam. nov. and Saccharospirillaceae fam. nov.</title>
        <authorList>
            <person name="Kevbrin V."/>
            <person name="Boltyanskaya Y."/>
            <person name="Koziaeva V."/>
            <person name="Grouzdev D.S."/>
            <person name="Park M."/>
            <person name="Cho J."/>
        </authorList>
    </citation>
    <scope>NUCLEOTIDE SEQUENCE [LARGE SCALE GENOMIC DNA]</scope>
    <source>
        <strain evidence="1 2">G-116</strain>
    </source>
</reference>
<dbReference type="Gene3D" id="3.40.50.300">
    <property type="entry name" value="P-loop containing nucleotide triphosphate hydrolases"/>
    <property type="match status" value="1"/>
</dbReference>
<accession>A0A4Z0WHN5</accession>
<dbReference type="RefSeq" id="WP_135480642.1">
    <property type="nucleotide sequence ID" value="NZ_SRMF01000001.1"/>
</dbReference>
<keyword evidence="2" id="KW-1185">Reference proteome</keyword>
<gene>
    <name evidence="1" type="ORF">E4656_01815</name>
</gene>
<dbReference type="SUPFAM" id="SSF52540">
    <property type="entry name" value="P-loop containing nucleoside triphosphate hydrolases"/>
    <property type="match status" value="1"/>
</dbReference>
<protein>
    <recommendedName>
        <fullName evidence="3">Dephospho-CoA kinase</fullName>
    </recommendedName>
</protein>
<dbReference type="PANTHER" id="PTHR41930">
    <property type="entry name" value="UPF0200 PROTEIN MJ1399"/>
    <property type="match status" value="1"/>
</dbReference>
<dbReference type="Proteomes" id="UP000297475">
    <property type="component" value="Unassembled WGS sequence"/>
</dbReference>
<dbReference type="InterPro" id="IPR027417">
    <property type="entry name" value="P-loop_NTPase"/>
</dbReference>
<evidence type="ECO:0000313" key="1">
    <source>
        <dbReference type="EMBL" id="TGG95181.1"/>
    </source>
</evidence>